<proteinExistence type="predicted"/>
<dbReference type="PROSITE" id="PS50297">
    <property type="entry name" value="ANK_REP_REGION"/>
    <property type="match status" value="6"/>
</dbReference>
<dbReference type="VEuPathDB" id="TrichDB:TVAGG3_0599940"/>
<evidence type="ECO:0000313" key="4">
    <source>
        <dbReference type="Proteomes" id="UP000001542"/>
    </source>
</evidence>
<dbReference type="InterPro" id="IPR002110">
    <property type="entry name" value="Ankyrin_rpt"/>
</dbReference>
<protein>
    <submittedName>
        <fullName evidence="3">Ankyrin repeat protein, putative</fullName>
    </submittedName>
</protein>
<dbReference type="PROSITE" id="PS50088">
    <property type="entry name" value="ANK_REPEAT"/>
    <property type="match status" value="6"/>
</dbReference>
<name>A2EPK0_TRIV3</name>
<feature type="repeat" description="ANK" evidence="1">
    <location>
        <begin position="300"/>
        <end position="332"/>
    </location>
</feature>
<feature type="repeat" description="ANK" evidence="1">
    <location>
        <begin position="333"/>
        <end position="365"/>
    </location>
</feature>
<keyword evidence="1" id="KW-0040">ANK repeat</keyword>
<dbReference type="Pfam" id="PF12796">
    <property type="entry name" value="Ank_2"/>
    <property type="match status" value="2"/>
</dbReference>
<dbReference type="EMBL" id="DS113449">
    <property type="protein sequence ID" value="EAY05429.1"/>
    <property type="molecule type" value="Genomic_DNA"/>
</dbReference>
<dbReference type="Gene3D" id="1.25.40.20">
    <property type="entry name" value="Ankyrin repeat-containing domain"/>
    <property type="match status" value="3"/>
</dbReference>
<reference evidence="3" key="2">
    <citation type="journal article" date="2007" name="Science">
        <title>Draft genome sequence of the sexually transmitted pathogen Trichomonas vaginalis.</title>
        <authorList>
            <person name="Carlton J.M."/>
            <person name="Hirt R.P."/>
            <person name="Silva J.C."/>
            <person name="Delcher A.L."/>
            <person name="Schatz M."/>
            <person name="Zhao Q."/>
            <person name="Wortman J.R."/>
            <person name="Bidwell S.L."/>
            <person name="Alsmark U.C.M."/>
            <person name="Besteiro S."/>
            <person name="Sicheritz-Ponten T."/>
            <person name="Noel C.J."/>
            <person name="Dacks J.B."/>
            <person name="Foster P.G."/>
            <person name="Simillion C."/>
            <person name="Van de Peer Y."/>
            <person name="Miranda-Saavedra D."/>
            <person name="Barton G.J."/>
            <person name="Westrop G.D."/>
            <person name="Mueller S."/>
            <person name="Dessi D."/>
            <person name="Fiori P.L."/>
            <person name="Ren Q."/>
            <person name="Paulsen I."/>
            <person name="Zhang H."/>
            <person name="Bastida-Corcuera F.D."/>
            <person name="Simoes-Barbosa A."/>
            <person name="Brown M.T."/>
            <person name="Hayes R.D."/>
            <person name="Mukherjee M."/>
            <person name="Okumura C.Y."/>
            <person name="Schneider R."/>
            <person name="Smith A.J."/>
            <person name="Vanacova S."/>
            <person name="Villalvazo M."/>
            <person name="Haas B.J."/>
            <person name="Pertea M."/>
            <person name="Feldblyum T.V."/>
            <person name="Utterback T.R."/>
            <person name="Shu C.L."/>
            <person name="Osoegawa K."/>
            <person name="de Jong P.J."/>
            <person name="Hrdy I."/>
            <person name="Horvathova L."/>
            <person name="Zubacova Z."/>
            <person name="Dolezal P."/>
            <person name="Malik S.B."/>
            <person name="Logsdon J.M. Jr."/>
            <person name="Henze K."/>
            <person name="Gupta A."/>
            <person name="Wang C.C."/>
            <person name="Dunne R.L."/>
            <person name="Upcroft J.A."/>
            <person name="Upcroft P."/>
            <person name="White O."/>
            <person name="Salzberg S.L."/>
            <person name="Tang P."/>
            <person name="Chiu C.-H."/>
            <person name="Lee Y.-S."/>
            <person name="Embley T.M."/>
            <person name="Coombs G.H."/>
            <person name="Mottram J.C."/>
            <person name="Tachezy J."/>
            <person name="Fraser-Liggett C.M."/>
            <person name="Johnson P.J."/>
        </authorList>
    </citation>
    <scope>NUCLEOTIDE SEQUENCE [LARGE SCALE GENOMIC DNA]</scope>
    <source>
        <strain evidence="3">G3</strain>
    </source>
</reference>
<dbReference type="RefSeq" id="XP_001317652.1">
    <property type="nucleotide sequence ID" value="XM_001317617.1"/>
</dbReference>
<dbReference type="STRING" id="5722.A2EPK0"/>
<dbReference type="Proteomes" id="UP000001542">
    <property type="component" value="Unassembled WGS sequence"/>
</dbReference>
<evidence type="ECO:0000256" key="1">
    <source>
        <dbReference type="PROSITE-ProRule" id="PRU00023"/>
    </source>
</evidence>
<dbReference type="VEuPathDB" id="TrichDB:TVAG_197300"/>
<accession>A2EPK0</accession>
<dbReference type="PANTHER" id="PTHR24182">
    <property type="entry name" value="ANKYRIN REPEAT AND SOCS BOX CONTAINING 4"/>
    <property type="match status" value="1"/>
</dbReference>
<dbReference type="Pfam" id="PF11929">
    <property type="entry name" value="DUF3447"/>
    <property type="match status" value="1"/>
</dbReference>
<feature type="repeat" description="ANK" evidence="1">
    <location>
        <begin position="399"/>
        <end position="431"/>
    </location>
</feature>
<dbReference type="eggNOG" id="KOG0504">
    <property type="taxonomic scope" value="Eukaryota"/>
</dbReference>
<dbReference type="SUPFAM" id="SSF140860">
    <property type="entry name" value="Pseudo ankyrin repeat-like"/>
    <property type="match status" value="1"/>
</dbReference>
<organism evidence="3 4">
    <name type="scientific">Trichomonas vaginalis (strain ATCC PRA-98 / G3)</name>
    <dbReference type="NCBI Taxonomy" id="412133"/>
    <lineage>
        <taxon>Eukaryota</taxon>
        <taxon>Metamonada</taxon>
        <taxon>Parabasalia</taxon>
        <taxon>Trichomonadida</taxon>
        <taxon>Trichomonadidae</taxon>
        <taxon>Trichomonas</taxon>
    </lineage>
</organism>
<dbReference type="InParanoid" id="A2EPK0"/>
<keyword evidence="4" id="KW-1185">Reference proteome</keyword>
<dbReference type="SMART" id="SM00248">
    <property type="entry name" value="ANK"/>
    <property type="match status" value="8"/>
</dbReference>
<sequence>MELQSKYAHYINIYNALYQLKTENEEELNKFYNVIKTELIDSKKHLPQNIIRDILNIIPYNNRYTKSYLTLAKLITDEYHVTEVREISNISNFLFYKVYGIKLDKFADFGKNIYQSLDKHIKDKIYRAIMYNEKEKFISFTEKEGFNKDKELKSELYPESEKGYSLLELCCYHGAVDCFKLLRTKFNSEITERCLELSFLGRNQEIMMECLKFHKPNNECMKYAIISHNIDFVTYLMNEYKLKINISFCAYYKNLSAFLVYFDKTYDINNCLNYSGQFDIPSLCEHFLSLGANVNTKNDNGETALHTAALKNYKETAEVLLSHGANINEKCFIGETALHKATKNHSIETAELLILHGANINIKDKEGKTALHDAAYENNKEIAELLISHGAKINEKNKDGKAALHITAWKNSKETAEILILHGANVNEKDEFGETALHKAAFHNSKETAELLLSHGANINEKDRYGNTPLSFANSNNNIETAKIIRSYGAKS</sequence>
<dbReference type="InterPro" id="IPR036770">
    <property type="entry name" value="Ankyrin_rpt-contain_sf"/>
</dbReference>
<reference evidence="3" key="1">
    <citation type="submission" date="2006-10" db="EMBL/GenBank/DDBJ databases">
        <authorList>
            <person name="Amadeo P."/>
            <person name="Zhao Q."/>
            <person name="Wortman J."/>
            <person name="Fraser-Liggett C."/>
            <person name="Carlton J."/>
        </authorList>
    </citation>
    <scope>NUCLEOTIDE SEQUENCE</scope>
    <source>
        <strain evidence="3">G3</strain>
    </source>
</reference>
<dbReference type="InterPro" id="IPR020683">
    <property type="entry name" value="DUF3447"/>
</dbReference>
<dbReference type="KEGG" id="tva:4763295"/>
<dbReference type="SUPFAM" id="SSF48403">
    <property type="entry name" value="Ankyrin repeat"/>
    <property type="match status" value="1"/>
</dbReference>
<feature type="domain" description="DUF3447" evidence="2">
    <location>
        <begin position="186"/>
        <end position="261"/>
    </location>
</feature>
<evidence type="ECO:0000313" key="3">
    <source>
        <dbReference type="EMBL" id="EAY05429.1"/>
    </source>
</evidence>
<dbReference type="OrthoDB" id="448455at2759"/>
<feature type="repeat" description="ANK" evidence="1">
    <location>
        <begin position="465"/>
        <end position="492"/>
    </location>
</feature>
<dbReference type="PANTHER" id="PTHR24182:SF13">
    <property type="entry name" value="LD18443P"/>
    <property type="match status" value="1"/>
</dbReference>
<dbReference type="PRINTS" id="PR01415">
    <property type="entry name" value="ANKYRIN"/>
</dbReference>
<feature type="repeat" description="ANK" evidence="1">
    <location>
        <begin position="432"/>
        <end position="464"/>
    </location>
</feature>
<feature type="repeat" description="ANK" evidence="1">
    <location>
        <begin position="366"/>
        <end position="398"/>
    </location>
</feature>
<dbReference type="Pfam" id="PF00023">
    <property type="entry name" value="Ank"/>
    <property type="match status" value="1"/>
</dbReference>
<dbReference type="SMR" id="A2EPK0"/>
<dbReference type="AlphaFoldDB" id="A2EPK0"/>
<gene>
    <name evidence="3" type="ORF">TVAG_197300</name>
</gene>
<evidence type="ECO:0000259" key="2">
    <source>
        <dbReference type="Pfam" id="PF11929"/>
    </source>
</evidence>